<keyword evidence="2" id="KW-1133">Transmembrane helix</keyword>
<comment type="caution">
    <text evidence="3">The sequence shown here is derived from an EMBL/GenBank/DDBJ whole genome shotgun (WGS) entry which is preliminary data.</text>
</comment>
<sequence length="230" mass="24724">MNSPATAPTTATVEPAEDPRDRRRRAAATICALLGGLGVGVVIGAANRENVGDNAVIIAINAASILLLWTLITLSTSAAVKQLIETILAKFRAIVADSQTWCLQVLRDAVREEIKEQIAEPTREVAGRMGRIQDRLGVRPDDDPDATKPIVYQLPPPQHTIGVAPVHGSARMDAAVDRAMDRFTAHVDGLIRKFDEHVDGCLADVEKLAETQPALNGRGTVVGWPLKPRP</sequence>
<keyword evidence="2" id="KW-0812">Transmembrane</keyword>
<reference evidence="3 4" key="2">
    <citation type="submission" date="2020-03" db="EMBL/GenBank/DDBJ databases">
        <authorList>
            <person name="Ichikawa N."/>
            <person name="Kimura A."/>
            <person name="Kitahashi Y."/>
            <person name="Uohara A."/>
        </authorList>
    </citation>
    <scope>NUCLEOTIDE SEQUENCE [LARGE SCALE GENOMIC DNA]</scope>
    <source>
        <strain evidence="3 4">NBRC 108639</strain>
    </source>
</reference>
<dbReference type="AlphaFoldDB" id="A0A6V8KAI7"/>
<proteinExistence type="predicted"/>
<accession>A0A6V8KAI7</accession>
<feature type="transmembrane region" description="Helical" evidence="2">
    <location>
        <begin position="58"/>
        <end position="80"/>
    </location>
</feature>
<evidence type="ECO:0000256" key="1">
    <source>
        <dbReference type="SAM" id="MobiDB-lite"/>
    </source>
</evidence>
<feature type="compositionally biased region" description="Low complexity" evidence="1">
    <location>
        <begin position="1"/>
        <end position="14"/>
    </location>
</feature>
<dbReference type="RefSeq" id="WP_173056938.1">
    <property type="nucleotide sequence ID" value="NZ_BAABGO010000001.1"/>
</dbReference>
<keyword evidence="2" id="KW-0472">Membrane</keyword>
<feature type="region of interest" description="Disordered" evidence="1">
    <location>
        <begin position="1"/>
        <end position="22"/>
    </location>
</feature>
<dbReference type="EMBL" id="BLPF01000001">
    <property type="protein sequence ID" value="GFJ79398.1"/>
    <property type="molecule type" value="Genomic_DNA"/>
</dbReference>
<feature type="transmembrane region" description="Helical" evidence="2">
    <location>
        <begin position="26"/>
        <end position="46"/>
    </location>
</feature>
<organism evidence="3 4">
    <name type="scientific">Phytohabitans houttuyneae</name>
    <dbReference type="NCBI Taxonomy" id="1076126"/>
    <lineage>
        <taxon>Bacteria</taxon>
        <taxon>Bacillati</taxon>
        <taxon>Actinomycetota</taxon>
        <taxon>Actinomycetes</taxon>
        <taxon>Micromonosporales</taxon>
        <taxon>Micromonosporaceae</taxon>
    </lineage>
</organism>
<evidence type="ECO:0000256" key="2">
    <source>
        <dbReference type="SAM" id="Phobius"/>
    </source>
</evidence>
<dbReference type="Proteomes" id="UP000482800">
    <property type="component" value="Unassembled WGS sequence"/>
</dbReference>
<name>A0A6V8KAI7_9ACTN</name>
<evidence type="ECO:0000313" key="4">
    <source>
        <dbReference type="Proteomes" id="UP000482800"/>
    </source>
</evidence>
<protein>
    <submittedName>
        <fullName evidence="3">Uncharacterized protein</fullName>
    </submittedName>
</protein>
<keyword evidence="4" id="KW-1185">Reference proteome</keyword>
<reference evidence="3 4" key="1">
    <citation type="submission" date="2020-03" db="EMBL/GenBank/DDBJ databases">
        <title>Whole genome shotgun sequence of Phytohabitans houttuyneae NBRC 108639.</title>
        <authorList>
            <person name="Komaki H."/>
            <person name="Tamura T."/>
        </authorList>
    </citation>
    <scope>NUCLEOTIDE SEQUENCE [LARGE SCALE GENOMIC DNA]</scope>
    <source>
        <strain evidence="3 4">NBRC 108639</strain>
    </source>
</reference>
<gene>
    <name evidence="3" type="ORF">Phou_035780</name>
</gene>
<evidence type="ECO:0000313" key="3">
    <source>
        <dbReference type="EMBL" id="GFJ79398.1"/>
    </source>
</evidence>